<accession>M0LZ32</accession>
<dbReference type="EMBL" id="AOMB01000030">
    <property type="protein sequence ID" value="EMA38418.1"/>
    <property type="molecule type" value="Genomic_DNA"/>
</dbReference>
<proteinExistence type="inferred from homology"/>
<dbReference type="AlphaFoldDB" id="M0LZ32"/>
<dbReference type="PANTHER" id="PTHR10907">
    <property type="entry name" value="REGUCALCIN"/>
    <property type="match status" value="1"/>
</dbReference>
<comment type="caution">
    <text evidence="5">The sequence shown here is derived from an EMBL/GenBank/DDBJ whole genome shotgun (WGS) entry which is preliminary data.</text>
</comment>
<dbReference type="PRINTS" id="PR01790">
    <property type="entry name" value="SMP30FAMILY"/>
</dbReference>
<dbReference type="PANTHER" id="PTHR10907:SF47">
    <property type="entry name" value="REGUCALCIN"/>
    <property type="match status" value="1"/>
</dbReference>
<keyword evidence="6" id="KW-1185">Reference proteome</keyword>
<feature type="binding site" evidence="3">
    <location>
        <position position="111"/>
    </location>
    <ligand>
        <name>substrate</name>
    </ligand>
</feature>
<name>M0LZ32_9EURY</name>
<feature type="domain" description="SMP-30/Gluconolactonase/LRE-like region" evidence="4">
    <location>
        <begin position="28"/>
        <end position="265"/>
    </location>
</feature>
<evidence type="ECO:0000313" key="6">
    <source>
        <dbReference type="Proteomes" id="UP000011566"/>
    </source>
</evidence>
<feature type="binding site" evidence="3">
    <location>
        <position position="131"/>
    </location>
    <ligand>
        <name>substrate</name>
    </ligand>
</feature>
<feature type="binding site" evidence="3">
    <location>
        <position position="206"/>
    </location>
    <ligand>
        <name>a divalent metal cation</name>
        <dbReference type="ChEBI" id="CHEBI:60240"/>
    </ligand>
</feature>
<dbReference type="InterPro" id="IPR005511">
    <property type="entry name" value="SMP-30"/>
</dbReference>
<dbReference type="GO" id="GO:0004341">
    <property type="term" value="F:gluconolactonase activity"/>
    <property type="evidence" value="ECO:0007669"/>
    <property type="project" value="TreeGrafter"/>
</dbReference>
<dbReference type="GO" id="GO:0019853">
    <property type="term" value="P:L-ascorbic acid biosynthetic process"/>
    <property type="evidence" value="ECO:0007669"/>
    <property type="project" value="TreeGrafter"/>
</dbReference>
<evidence type="ECO:0000256" key="2">
    <source>
        <dbReference type="PIRSR" id="PIRSR605511-1"/>
    </source>
</evidence>
<comment type="cofactor">
    <cofactor evidence="3">
        <name>Zn(2+)</name>
        <dbReference type="ChEBI" id="CHEBI:29105"/>
    </cofactor>
    <text evidence="3">Binds 1 divalent metal cation per subunit.</text>
</comment>
<sequence length="300" mass="33537">MADHDPDPETNDGGTDTEVIAAYGSVTGEGPLWHPDEQRLYWVDIPEGKLYRYDPATDTHEQCHDGRPIGGFTFEADGALLLFRDRGTVTRWADGETRTVVEEIPAERDTRFNDVVADPRGRVFAGTMPTEDRLGRLYRFDPDGSYTLVEDDLDIPNGMGFTPDRTAMYFSVSEEYRVYRYDYDESSGVLANRTTFLDLDGPAISDGLTVDSEGFVWVARWNGGRVERYTPDGELVRTTEVPAERPSSVAFGGPDYEDLYITSARGEGVEEYGDLAGALFRTHPEIGGRPEFRSRVATEE</sequence>
<dbReference type="Pfam" id="PF08450">
    <property type="entry name" value="SGL"/>
    <property type="match status" value="1"/>
</dbReference>
<dbReference type="InterPro" id="IPR011042">
    <property type="entry name" value="6-blade_b-propeller_TolB-like"/>
</dbReference>
<feature type="binding site" evidence="3">
    <location>
        <position position="157"/>
    </location>
    <ligand>
        <name>a divalent metal cation</name>
        <dbReference type="ChEBI" id="CHEBI:60240"/>
    </ligand>
</feature>
<organism evidence="5 6">
    <name type="scientific">Halococcus hamelinensis 100A6</name>
    <dbReference type="NCBI Taxonomy" id="1132509"/>
    <lineage>
        <taxon>Archaea</taxon>
        <taxon>Methanobacteriati</taxon>
        <taxon>Methanobacteriota</taxon>
        <taxon>Stenosarchaea group</taxon>
        <taxon>Halobacteria</taxon>
        <taxon>Halobacteriales</taxon>
        <taxon>Halococcaceae</taxon>
        <taxon>Halococcus</taxon>
    </lineage>
</organism>
<dbReference type="SUPFAM" id="SSF63829">
    <property type="entry name" value="Calcium-dependent phosphotriesterase"/>
    <property type="match status" value="1"/>
</dbReference>
<evidence type="ECO:0000256" key="3">
    <source>
        <dbReference type="PIRSR" id="PIRSR605511-2"/>
    </source>
</evidence>
<gene>
    <name evidence="5" type="ORF">C447_09697</name>
</gene>
<evidence type="ECO:0000313" key="5">
    <source>
        <dbReference type="EMBL" id="EMA38418.1"/>
    </source>
</evidence>
<comment type="similarity">
    <text evidence="1">Belongs to the SMP-30/CGR1 family.</text>
</comment>
<dbReference type="InterPro" id="IPR013658">
    <property type="entry name" value="SGL"/>
</dbReference>
<dbReference type="Proteomes" id="UP000011566">
    <property type="component" value="Unassembled WGS sequence"/>
</dbReference>
<evidence type="ECO:0000256" key="1">
    <source>
        <dbReference type="ARBA" id="ARBA00008853"/>
    </source>
</evidence>
<dbReference type="PATRIC" id="fig|1132509.6.peg.2188"/>
<dbReference type="RefSeq" id="WP_007693311.1">
    <property type="nucleotide sequence ID" value="NZ_AJRK01000391.1"/>
</dbReference>
<evidence type="ECO:0000259" key="4">
    <source>
        <dbReference type="Pfam" id="PF08450"/>
    </source>
</evidence>
<feature type="active site" description="Proton donor/acceptor" evidence="2">
    <location>
        <position position="206"/>
    </location>
</feature>
<dbReference type="eggNOG" id="arCOG05370">
    <property type="taxonomic scope" value="Archaea"/>
</dbReference>
<feature type="binding site" evidence="3">
    <location>
        <position position="113"/>
    </location>
    <ligand>
        <name>substrate</name>
    </ligand>
</feature>
<protein>
    <submittedName>
        <fullName evidence="5">Senescence marker protein-30</fullName>
    </submittedName>
</protein>
<keyword evidence="3" id="KW-0479">Metal-binding</keyword>
<dbReference type="GO" id="GO:0005509">
    <property type="term" value="F:calcium ion binding"/>
    <property type="evidence" value="ECO:0007669"/>
    <property type="project" value="TreeGrafter"/>
</dbReference>
<dbReference type="OrthoDB" id="341532at2157"/>
<feature type="binding site" evidence="3">
    <location>
        <position position="29"/>
    </location>
    <ligand>
        <name>a divalent metal cation</name>
        <dbReference type="ChEBI" id="CHEBI:60240"/>
    </ligand>
</feature>
<dbReference type="Gene3D" id="2.120.10.30">
    <property type="entry name" value="TolB, C-terminal domain"/>
    <property type="match status" value="1"/>
</dbReference>
<keyword evidence="3" id="KW-0862">Zinc</keyword>
<reference evidence="5 6" key="1">
    <citation type="journal article" date="2014" name="PLoS Genet.">
        <title>Phylogenetically driven sequencing of extremely halophilic archaea reveals strategies for static and dynamic osmo-response.</title>
        <authorList>
            <person name="Becker E.A."/>
            <person name="Seitzer P.M."/>
            <person name="Tritt A."/>
            <person name="Larsen D."/>
            <person name="Krusor M."/>
            <person name="Yao A.I."/>
            <person name="Wu D."/>
            <person name="Madern D."/>
            <person name="Eisen J.A."/>
            <person name="Darling A.E."/>
            <person name="Facciotti M.T."/>
        </authorList>
    </citation>
    <scope>NUCLEOTIDE SEQUENCE [LARGE SCALE GENOMIC DNA]</scope>
    <source>
        <strain evidence="5 6">100A6</strain>
    </source>
</reference>